<dbReference type="KEGG" id="cwo:Cwoe_2186"/>
<protein>
    <submittedName>
        <fullName evidence="6">Transcriptional regulator, AsnC family</fullName>
    </submittedName>
</protein>
<dbReference type="GO" id="GO:0043200">
    <property type="term" value="P:response to amino acid"/>
    <property type="evidence" value="ECO:0007669"/>
    <property type="project" value="TreeGrafter"/>
</dbReference>
<proteinExistence type="predicted"/>
<dbReference type="InterPro" id="IPR000485">
    <property type="entry name" value="AsnC-type_HTH_dom"/>
</dbReference>
<dbReference type="Gene3D" id="3.30.70.920">
    <property type="match status" value="1"/>
</dbReference>
<dbReference type="InterPro" id="IPR019888">
    <property type="entry name" value="Tscrpt_reg_AsnC-like"/>
</dbReference>
<dbReference type="GO" id="GO:0005829">
    <property type="term" value="C:cytosol"/>
    <property type="evidence" value="ECO:0007669"/>
    <property type="project" value="TreeGrafter"/>
</dbReference>
<dbReference type="GO" id="GO:0043565">
    <property type="term" value="F:sequence-specific DNA binding"/>
    <property type="evidence" value="ECO:0007669"/>
    <property type="project" value="InterPro"/>
</dbReference>
<dbReference type="STRING" id="469383.Cwoe_2186"/>
<dbReference type="SMART" id="SM00344">
    <property type="entry name" value="HTH_ASNC"/>
    <property type="match status" value="1"/>
</dbReference>
<evidence type="ECO:0000313" key="6">
    <source>
        <dbReference type="EMBL" id="ADB50611.1"/>
    </source>
</evidence>
<dbReference type="PROSITE" id="PS50956">
    <property type="entry name" value="HTH_ASNC_2"/>
    <property type="match status" value="1"/>
</dbReference>
<keyword evidence="3" id="KW-0804">Transcription</keyword>
<dbReference type="InterPro" id="IPR011008">
    <property type="entry name" value="Dimeric_a/b-barrel"/>
</dbReference>
<dbReference type="PANTHER" id="PTHR30154:SF34">
    <property type="entry name" value="TRANSCRIPTIONAL REGULATOR AZLB"/>
    <property type="match status" value="1"/>
</dbReference>
<dbReference type="Proteomes" id="UP000008229">
    <property type="component" value="Chromosome"/>
</dbReference>
<dbReference type="RefSeq" id="WP_012933662.1">
    <property type="nucleotide sequence ID" value="NC_013739.1"/>
</dbReference>
<dbReference type="PRINTS" id="PR00033">
    <property type="entry name" value="HTHASNC"/>
</dbReference>
<evidence type="ECO:0000256" key="3">
    <source>
        <dbReference type="ARBA" id="ARBA00023163"/>
    </source>
</evidence>
<sequence>MPTKPFKRQASLQLDEIDRAIISELQDDGRRTYGRIGKAVGLSEPAVRQRVARLIEADAIRIAATVNPDALGIRLRATVCLRCDGDLERICEQLSAIEEVDFLIVTAGSFDVMAQVQCSDDRHLYRLLNEDVRKIDGVRETETFIYLDIVKADYAWPPGSGRRPSLEPPSPRRRRRS</sequence>
<keyword evidence="7" id="KW-1185">Reference proteome</keyword>
<dbReference type="eggNOG" id="COG1522">
    <property type="taxonomic scope" value="Bacteria"/>
</dbReference>
<evidence type="ECO:0000256" key="1">
    <source>
        <dbReference type="ARBA" id="ARBA00023015"/>
    </source>
</evidence>
<organism evidence="6 7">
    <name type="scientific">Conexibacter woesei (strain DSM 14684 / CCUG 47730 / CIP 108061 / JCM 11494 / NBRC 100937 / ID131577)</name>
    <dbReference type="NCBI Taxonomy" id="469383"/>
    <lineage>
        <taxon>Bacteria</taxon>
        <taxon>Bacillati</taxon>
        <taxon>Actinomycetota</taxon>
        <taxon>Thermoleophilia</taxon>
        <taxon>Solirubrobacterales</taxon>
        <taxon>Conexibacteraceae</taxon>
        <taxon>Conexibacter</taxon>
    </lineage>
</organism>
<feature type="domain" description="HTH asnC-type" evidence="5">
    <location>
        <begin position="14"/>
        <end position="74"/>
    </location>
</feature>
<keyword evidence="1" id="KW-0805">Transcription regulation</keyword>
<dbReference type="InterPro" id="IPR036388">
    <property type="entry name" value="WH-like_DNA-bd_sf"/>
</dbReference>
<dbReference type="Pfam" id="PF13404">
    <property type="entry name" value="HTH_AsnC-type"/>
    <property type="match status" value="1"/>
</dbReference>
<dbReference type="EMBL" id="CP001854">
    <property type="protein sequence ID" value="ADB50611.1"/>
    <property type="molecule type" value="Genomic_DNA"/>
</dbReference>
<dbReference type="AlphaFoldDB" id="D3F5E4"/>
<feature type="region of interest" description="Disordered" evidence="4">
    <location>
        <begin position="158"/>
        <end position="177"/>
    </location>
</feature>
<dbReference type="InterPro" id="IPR019887">
    <property type="entry name" value="Tscrpt_reg_AsnC/Lrp_C"/>
</dbReference>
<dbReference type="PANTHER" id="PTHR30154">
    <property type="entry name" value="LEUCINE-RESPONSIVE REGULATORY PROTEIN"/>
    <property type="match status" value="1"/>
</dbReference>
<name>D3F5E4_CONWI</name>
<gene>
    <name evidence="6" type="ordered locus">Cwoe_2186</name>
</gene>
<reference evidence="7" key="2">
    <citation type="submission" date="2010-01" db="EMBL/GenBank/DDBJ databases">
        <title>The complete genome of Conexibacter woesei DSM 14684.</title>
        <authorList>
            <consortium name="US DOE Joint Genome Institute (JGI-PGF)"/>
            <person name="Lucas S."/>
            <person name="Copeland A."/>
            <person name="Lapidus A."/>
            <person name="Glavina del Rio T."/>
            <person name="Dalin E."/>
            <person name="Tice H."/>
            <person name="Bruce D."/>
            <person name="Goodwin L."/>
            <person name="Pitluck S."/>
            <person name="Kyrpides N."/>
            <person name="Mavromatis K."/>
            <person name="Ivanova N."/>
            <person name="Mikhailova N."/>
            <person name="Chertkov O."/>
            <person name="Brettin T."/>
            <person name="Detter J.C."/>
            <person name="Han C."/>
            <person name="Larimer F."/>
            <person name="Land M."/>
            <person name="Hauser L."/>
            <person name="Markowitz V."/>
            <person name="Cheng J.-F."/>
            <person name="Hugenholtz P."/>
            <person name="Woyke T."/>
            <person name="Wu D."/>
            <person name="Pukall R."/>
            <person name="Steenblock K."/>
            <person name="Schneider S."/>
            <person name="Klenk H.-P."/>
            <person name="Eisen J.A."/>
        </authorList>
    </citation>
    <scope>NUCLEOTIDE SEQUENCE [LARGE SCALE GENOMIC DNA]</scope>
    <source>
        <strain evidence="7">DSM 14684 / CIP 108061 / JCM 11494 / NBRC 100937 / ID131577</strain>
    </source>
</reference>
<dbReference type="Gene3D" id="1.10.10.10">
    <property type="entry name" value="Winged helix-like DNA-binding domain superfamily/Winged helix DNA-binding domain"/>
    <property type="match status" value="1"/>
</dbReference>
<evidence type="ECO:0000313" key="7">
    <source>
        <dbReference type="Proteomes" id="UP000008229"/>
    </source>
</evidence>
<dbReference type="InterPro" id="IPR036390">
    <property type="entry name" value="WH_DNA-bd_sf"/>
</dbReference>
<keyword evidence="2" id="KW-0238">DNA-binding</keyword>
<dbReference type="SUPFAM" id="SSF46785">
    <property type="entry name" value="Winged helix' DNA-binding domain"/>
    <property type="match status" value="1"/>
</dbReference>
<accession>D3F5E4</accession>
<evidence type="ECO:0000259" key="5">
    <source>
        <dbReference type="PROSITE" id="PS50956"/>
    </source>
</evidence>
<evidence type="ECO:0000256" key="2">
    <source>
        <dbReference type="ARBA" id="ARBA00023125"/>
    </source>
</evidence>
<evidence type="ECO:0000256" key="4">
    <source>
        <dbReference type="SAM" id="MobiDB-lite"/>
    </source>
</evidence>
<dbReference type="HOGENOM" id="CLU_091233_5_2_11"/>
<reference evidence="6 7" key="1">
    <citation type="journal article" date="2010" name="Stand. Genomic Sci.">
        <title>Complete genome sequence of Conexibacter woesei type strain (ID131577).</title>
        <authorList>
            <person name="Pukall R."/>
            <person name="Lapidus A."/>
            <person name="Glavina Del Rio T."/>
            <person name="Copeland A."/>
            <person name="Tice H."/>
            <person name="Cheng J.-F."/>
            <person name="Lucas S."/>
            <person name="Chen F."/>
            <person name="Nolan M."/>
            <person name="Bruce D."/>
            <person name="Goodwin L."/>
            <person name="Pitluck S."/>
            <person name="Mavromatis K."/>
            <person name="Ivanova N."/>
            <person name="Ovchinnikova G."/>
            <person name="Pati A."/>
            <person name="Chen A."/>
            <person name="Palaniappan K."/>
            <person name="Land M."/>
            <person name="Hauser L."/>
            <person name="Chang Y.-J."/>
            <person name="Jeffries C.D."/>
            <person name="Chain P."/>
            <person name="Meincke L."/>
            <person name="Sims D."/>
            <person name="Brettin T."/>
            <person name="Detter J.C."/>
            <person name="Rohde M."/>
            <person name="Goeker M."/>
            <person name="Bristow J."/>
            <person name="Eisen J.A."/>
            <person name="Markowitz V."/>
            <person name="Kyrpides N.C."/>
            <person name="Klenk H.-P."/>
            <person name="Hugenholtz P."/>
        </authorList>
    </citation>
    <scope>NUCLEOTIDE SEQUENCE [LARGE SCALE GENOMIC DNA]</scope>
    <source>
        <strain evidence="7">DSM 14684 / CIP 108061 / JCM 11494 / NBRC 100937 / ID131577</strain>
    </source>
</reference>
<dbReference type="SUPFAM" id="SSF54909">
    <property type="entry name" value="Dimeric alpha+beta barrel"/>
    <property type="match status" value="1"/>
</dbReference>
<dbReference type="Pfam" id="PF01037">
    <property type="entry name" value="AsnC_trans_reg"/>
    <property type="match status" value="1"/>
</dbReference>